<proteinExistence type="predicted"/>
<organism evidence="2 3">
    <name type="scientific">Mycolicibacterium conceptionense</name>
    <dbReference type="NCBI Taxonomy" id="451644"/>
    <lineage>
        <taxon>Bacteria</taxon>
        <taxon>Bacillati</taxon>
        <taxon>Actinomycetota</taxon>
        <taxon>Actinomycetes</taxon>
        <taxon>Mycobacteriales</taxon>
        <taxon>Mycobacteriaceae</taxon>
        <taxon>Mycolicibacterium</taxon>
    </lineage>
</organism>
<feature type="compositionally biased region" description="Low complexity" evidence="1">
    <location>
        <begin position="60"/>
        <end position="78"/>
    </location>
</feature>
<dbReference type="AlphaFoldDB" id="A0A0J8UH63"/>
<evidence type="ECO:0000313" key="3">
    <source>
        <dbReference type="Proteomes" id="UP000037594"/>
    </source>
</evidence>
<protein>
    <submittedName>
        <fullName evidence="2">Uncharacterized protein</fullName>
    </submittedName>
</protein>
<feature type="region of interest" description="Disordered" evidence="1">
    <location>
        <begin position="58"/>
        <end position="82"/>
    </location>
</feature>
<name>A0A0J8UH63_9MYCO</name>
<dbReference type="EMBL" id="LFOD01000003">
    <property type="protein sequence ID" value="KMV19710.1"/>
    <property type="molecule type" value="Genomic_DNA"/>
</dbReference>
<evidence type="ECO:0000313" key="2">
    <source>
        <dbReference type="EMBL" id="KMV19710.1"/>
    </source>
</evidence>
<sequence length="206" mass="20207">MVVGLTGSRAGLGTHLGTPAQIGGAVTFGQVCCRSMRGLAVALGIMAASTGLAGCGGGSSTNATATPTATAADTIPRISPVPIPVPTSATAAAPAPAAPAGCDEAPARIVEMINTAFTNGEHLENTRSVTGPSGMVIVGGNVVDAAGTRVSSADSWVMSGGSVYGLSSDARRHTLLPDGRDIIGDWTTYNDAVGECVVAATRAANG</sequence>
<comment type="caution">
    <text evidence="2">The sequence shown here is derived from an EMBL/GenBank/DDBJ whole genome shotgun (WGS) entry which is preliminary data.</text>
</comment>
<accession>A0A0J8UH63</accession>
<dbReference type="PATRIC" id="fig|451644.5.peg.1179"/>
<gene>
    <name evidence="2" type="ORF">ACT17_05860</name>
</gene>
<dbReference type="Proteomes" id="UP000037594">
    <property type="component" value="Unassembled WGS sequence"/>
</dbReference>
<reference evidence="2 3" key="1">
    <citation type="submission" date="2015-06" db="EMBL/GenBank/DDBJ databases">
        <title>Genome sequence of Mycobacterium conceptionense strain MLE.</title>
        <authorList>
            <person name="Greninger A.L."/>
            <person name="Cunningham G."/>
            <person name="Chiu C.Y."/>
            <person name="Miller S."/>
        </authorList>
    </citation>
    <scope>NUCLEOTIDE SEQUENCE [LARGE SCALE GENOMIC DNA]</scope>
    <source>
        <strain evidence="2 3">MLE</strain>
    </source>
</reference>
<evidence type="ECO:0000256" key="1">
    <source>
        <dbReference type="SAM" id="MobiDB-lite"/>
    </source>
</evidence>